<evidence type="ECO:0000313" key="2">
    <source>
        <dbReference type="Proteomes" id="UP000499080"/>
    </source>
</evidence>
<organism evidence="1 2">
    <name type="scientific">Araneus ventricosus</name>
    <name type="common">Orbweaver spider</name>
    <name type="synonym">Epeira ventricosa</name>
    <dbReference type="NCBI Taxonomy" id="182803"/>
    <lineage>
        <taxon>Eukaryota</taxon>
        <taxon>Metazoa</taxon>
        <taxon>Ecdysozoa</taxon>
        <taxon>Arthropoda</taxon>
        <taxon>Chelicerata</taxon>
        <taxon>Arachnida</taxon>
        <taxon>Araneae</taxon>
        <taxon>Araneomorphae</taxon>
        <taxon>Entelegynae</taxon>
        <taxon>Araneoidea</taxon>
        <taxon>Araneidae</taxon>
        <taxon>Araneus</taxon>
    </lineage>
</organism>
<proteinExistence type="predicted"/>
<name>A0A4Y2D296_ARAVE</name>
<dbReference type="AlphaFoldDB" id="A0A4Y2D296"/>
<accession>A0A4Y2D296</accession>
<comment type="caution">
    <text evidence="1">The sequence shown here is derived from an EMBL/GenBank/DDBJ whole genome shotgun (WGS) entry which is preliminary data.</text>
</comment>
<evidence type="ECO:0000313" key="1">
    <source>
        <dbReference type="EMBL" id="GBM10813.1"/>
    </source>
</evidence>
<gene>
    <name evidence="1" type="ORF">AVEN_185_1</name>
</gene>
<keyword evidence="2" id="KW-1185">Reference proteome</keyword>
<reference evidence="1 2" key="1">
    <citation type="journal article" date="2019" name="Sci. Rep.">
        <title>Orb-weaving spider Araneus ventricosus genome elucidates the spidroin gene catalogue.</title>
        <authorList>
            <person name="Kono N."/>
            <person name="Nakamura H."/>
            <person name="Ohtoshi R."/>
            <person name="Moran D.A.P."/>
            <person name="Shinohara A."/>
            <person name="Yoshida Y."/>
            <person name="Fujiwara M."/>
            <person name="Mori M."/>
            <person name="Tomita M."/>
            <person name="Arakawa K."/>
        </authorList>
    </citation>
    <scope>NUCLEOTIDE SEQUENCE [LARGE SCALE GENOMIC DNA]</scope>
</reference>
<dbReference type="Proteomes" id="UP000499080">
    <property type="component" value="Unassembled WGS sequence"/>
</dbReference>
<sequence>MLNRPRSSETHCFESDRELVKSLRKFLDVDTSTRQWQKINVDNQDNLPVSGIVLSRPCWTLPHSTCFLFLSLIAVPFAQKRRSRFTGI</sequence>
<protein>
    <submittedName>
        <fullName evidence="1">Uncharacterized protein</fullName>
    </submittedName>
</protein>
<dbReference type="EMBL" id="BGPR01000290">
    <property type="protein sequence ID" value="GBM10813.1"/>
    <property type="molecule type" value="Genomic_DNA"/>
</dbReference>